<comment type="caution">
    <text evidence="1">The sequence shown here is derived from an EMBL/GenBank/DDBJ whole genome shotgun (WGS) entry which is preliminary data.</text>
</comment>
<proteinExistence type="predicted"/>
<evidence type="ECO:0000313" key="2">
    <source>
        <dbReference type="Proteomes" id="UP000467841"/>
    </source>
</evidence>
<accession>A0A6D2K4W5</accession>
<name>A0A6D2K4W5_9BRAS</name>
<dbReference type="Proteomes" id="UP000467841">
    <property type="component" value="Unassembled WGS sequence"/>
</dbReference>
<gene>
    <name evidence="1" type="ORF">MERR_LOCUS36481</name>
</gene>
<organism evidence="1 2">
    <name type="scientific">Microthlaspi erraticum</name>
    <dbReference type="NCBI Taxonomy" id="1685480"/>
    <lineage>
        <taxon>Eukaryota</taxon>
        <taxon>Viridiplantae</taxon>
        <taxon>Streptophyta</taxon>
        <taxon>Embryophyta</taxon>
        <taxon>Tracheophyta</taxon>
        <taxon>Spermatophyta</taxon>
        <taxon>Magnoliopsida</taxon>
        <taxon>eudicotyledons</taxon>
        <taxon>Gunneridae</taxon>
        <taxon>Pentapetalae</taxon>
        <taxon>rosids</taxon>
        <taxon>malvids</taxon>
        <taxon>Brassicales</taxon>
        <taxon>Brassicaceae</taxon>
        <taxon>Coluteocarpeae</taxon>
        <taxon>Microthlaspi</taxon>
    </lineage>
</organism>
<dbReference type="AlphaFoldDB" id="A0A6D2K4W5"/>
<protein>
    <submittedName>
        <fullName evidence="1">Uncharacterized protein</fullName>
    </submittedName>
</protein>
<keyword evidence="2" id="KW-1185">Reference proteome</keyword>
<dbReference type="EMBL" id="CACVBM020001409">
    <property type="protein sequence ID" value="CAA7049246.1"/>
    <property type="molecule type" value="Genomic_DNA"/>
</dbReference>
<sequence length="296" mass="32665">MKWYIQGLVFGYLSAPQRTGRQGRGLEMGDGHQEHSTRLGLAHSIELAAPLLLFFILKCVAPLALVELAARTVVGVHLWRSPGKALDRTNPGFSNRGSSRSTRPQLDRVEFPLFGLDRVRWSSWSVWPWNSSSFSACCLLLPLAQMRGSVRLLGREPPWSGEEDLLLGNVGALDFFFLLEEPETFFSKLLILLTILSMDFCIFPWLSLAICSPKSHSPADFSSILRILSSTQLDRVQAPLLANHPHAQLMCTRGSEVNVLTPTTVVSSGLGRRSLEGPANGCVNLNWNLPSTPCAQ</sequence>
<reference evidence="1" key="1">
    <citation type="submission" date="2020-01" db="EMBL/GenBank/DDBJ databases">
        <authorList>
            <person name="Mishra B."/>
        </authorList>
    </citation>
    <scope>NUCLEOTIDE SEQUENCE [LARGE SCALE GENOMIC DNA]</scope>
</reference>
<evidence type="ECO:0000313" key="1">
    <source>
        <dbReference type="EMBL" id="CAA7049246.1"/>
    </source>
</evidence>